<keyword evidence="3" id="KW-0813">Transport</keyword>
<dbReference type="GO" id="GO:0015833">
    <property type="term" value="P:peptide transport"/>
    <property type="evidence" value="ECO:0007669"/>
    <property type="project" value="InterPro"/>
</dbReference>
<keyword evidence="10" id="KW-1185">Reference proteome</keyword>
<dbReference type="CDD" id="cd03257">
    <property type="entry name" value="ABC_NikE_OppD_transporters"/>
    <property type="match status" value="1"/>
</dbReference>
<dbReference type="GO" id="GO:0005524">
    <property type="term" value="F:ATP binding"/>
    <property type="evidence" value="ECO:0007669"/>
    <property type="project" value="UniProtKB-KW"/>
</dbReference>
<dbReference type="InterPro" id="IPR050388">
    <property type="entry name" value="ABC_Ni/Peptide_Import"/>
</dbReference>
<dbReference type="Pfam" id="PF00005">
    <property type="entry name" value="ABC_tran"/>
    <property type="match status" value="1"/>
</dbReference>
<dbReference type="GO" id="GO:0005886">
    <property type="term" value="C:plasma membrane"/>
    <property type="evidence" value="ECO:0007669"/>
    <property type="project" value="UniProtKB-SubCell"/>
</dbReference>
<evidence type="ECO:0000256" key="2">
    <source>
        <dbReference type="ARBA" id="ARBA00005417"/>
    </source>
</evidence>
<keyword evidence="7" id="KW-0472">Membrane</keyword>
<dbReference type="InterPro" id="IPR017871">
    <property type="entry name" value="ABC_transporter-like_CS"/>
</dbReference>
<dbReference type="Pfam" id="PF08352">
    <property type="entry name" value="oligo_HPY"/>
    <property type="match status" value="1"/>
</dbReference>
<evidence type="ECO:0000256" key="3">
    <source>
        <dbReference type="ARBA" id="ARBA00022448"/>
    </source>
</evidence>
<sequence length="335" mass="37471">MEHDKIISVNNLKTYFYTNERCNRALNGVSFDIRKGRTLCVVGESGCGKSVTAASIMQLLPDLSRIEEGSITYHSDGEDIRIDKLPKNGKKMRSIRGGDIAMIFQDPMTALNPVYTVGFQISENLKAHTKMTTKEAHARSIELLTLMGIPNPEQRVNEYPHQFSGGMRQRAMIAMAMSCNPKVLIADEPTTALDVTIQAQIFELMMKLKKEFNTAILLITHDMGVVNEVSDEVAVMYMGNIVESGITKEVLTKPAHPYTKALLQSIPILGKGRNQDLKPIRGSTPDPYNRPVGCQFKDRCDFATDKCMEMPGEEIVEGNHMVRCWHYKEVLSNGK</sequence>
<evidence type="ECO:0000256" key="4">
    <source>
        <dbReference type="ARBA" id="ARBA00022475"/>
    </source>
</evidence>
<dbReference type="OrthoDB" id="9806285at2"/>
<dbReference type="EMBL" id="AXUN02000219">
    <property type="protein sequence ID" value="ETA79300.1"/>
    <property type="molecule type" value="Genomic_DNA"/>
</dbReference>
<dbReference type="Proteomes" id="UP000017747">
    <property type="component" value="Unassembled WGS sequence"/>
</dbReference>
<keyword evidence="4" id="KW-1003">Cell membrane</keyword>
<protein>
    <submittedName>
        <fullName evidence="9">Peptide ABC transporter ATP-binding protein</fullName>
    </submittedName>
</protein>
<dbReference type="Gene3D" id="3.40.50.300">
    <property type="entry name" value="P-loop containing nucleotide triphosphate hydrolases"/>
    <property type="match status" value="1"/>
</dbReference>
<organism evidence="9 10">
    <name type="scientific">Youngiibacter fragilis 232.1</name>
    <dbReference type="NCBI Taxonomy" id="994573"/>
    <lineage>
        <taxon>Bacteria</taxon>
        <taxon>Bacillati</taxon>
        <taxon>Bacillota</taxon>
        <taxon>Clostridia</taxon>
        <taxon>Eubacteriales</taxon>
        <taxon>Clostridiaceae</taxon>
        <taxon>Youngiibacter</taxon>
    </lineage>
</organism>
<evidence type="ECO:0000313" key="10">
    <source>
        <dbReference type="Proteomes" id="UP000017747"/>
    </source>
</evidence>
<keyword evidence="6 9" id="KW-0067">ATP-binding</keyword>
<comment type="subcellular location">
    <subcellularLocation>
        <location evidence="1">Cell membrane</location>
        <topology evidence="1">Peripheral membrane protein</topology>
    </subcellularLocation>
</comment>
<dbReference type="STRING" id="994573.T472_0217775"/>
<feature type="domain" description="ABC transporter" evidence="8">
    <location>
        <begin position="7"/>
        <end position="263"/>
    </location>
</feature>
<gene>
    <name evidence="9" type="ORF">T472_0217775</name>
</gene>
<comment type="caution">
    <text evidence="9">The sequence shown here is derived from an EMBL/GenBank/DDBJ whole genome shotgun (WGS) entry which is preliminary data.</text>
</comment>
<proteinExistence type="inferred from homology"/>
<dbReference type="FunFam" id="3.40.50.300:FF:000016">
    <property type="entry name" value="Oligopeptide ABC transporter ATP-binding component"/>
    <property type="match status" value="1"/>
</dbReference>
<dbReference type="InterPro" id="IPR013563">
    <property type="entry name" value="Oligopep_ABC_C"/>
</dbReference>
<dbReference type="RefSeq" id="WP_023863746.1">
    <property type="nucleotide sequence ID" value="NZ_AXUN02000219.1"/>
</dbReference>
<name>V7HZ92_9CLOT</name>
<dbReference type="PROSITE" id="PS00211">
    <property type="entry name" value="ABC_TRANSPORTER_1"/>
    <property type="match status" value="1"/>
</dbReference>
<evidence type="ECO:0000259" key="8">
    <source>
        <dbReference type="PROSITE" id="PS50893"/>
    </source>
</evidence>
<dbReference type="SUPFAM" id="SSF52540">
    <property type="entry name" value="P-loop containing nucleoside triphosphate hydrolases"/>
    <property type="match status" value="1"/>
</dbReference>
<dbReference type="GO" id="GO:0016887">
    <property type="term" value="F:ATP hydrolysis activity"/>
    <property type="evidence" value="ECO:0007669"/>
    <property type="project" value="InterPro"/>
</dbReference>
<dbReference type="PANTHER" id="PTHR43297">
    <property type="entry name" value="OLIGOPEPTIDE TRANSPORT ATP-BINDING PROTEIN APPD"/>
    <property type="match status" value="1"/>
</dbReference>
<evidence type="ECO:0000256" key="5">
    <source>
        <dbReference type="ARBA" id="ARBA00022741"/>
    </source>
</evidence>
<dbReference type="InterPro" id="IPR003593">
    <property type="entry name" value="AAA+_ATPase"/>
</dbReference>
<dbReference type="NCBIfam" id="TIGR01727">
    <property type="entry name" value="oligo_HPY"/>
    <property type="match status" value="1"/>
</dbReference>
<dbReference type="AlphaFoldDB" id="V7HZ92"/>
<accession>V7HZ92</accession>
<reference evidence="9 10" key="1">
    <citation type="journal article" date="2014" name="Genome Announc.">
        <title>Genome Sequence of Youngiibacter fragilis, the Type Strain of the Genus Youngiibacter.</title>
        <authorList>
            <person name="Wawrik C.B."/>
            <person name="Callaghan A.V."/>
            <person name="Stamps B.W."/>
            <person name="Wawrik B."/>
        </authorList>
    </citation>
    <scope>NUCLEOTIDE SEQUENCE [LARGE SCALE GENOMIC DNA]</scope>
    <source>
        <strain evidence="9 10">232.1</strain>
    </source>
</reference>
<dbReference type="PROSITE" id="PS50893">
    <property type="entry name" value="ABC_TRANSPORTER_2"/>
    <property type="match status" value="1"/>
</dbReference>
<evidence type="ECO:0000256" key="1">
    <source>
        <dbReference type="ARBA" id="ARBA00004202"/>
    </source>
</evidence>
<dbReference type="PANTHER" id="PTHR43297:SF2">
    <property type="entry name" value="DIPEPTIDE TRANSPORT ATP-BINDING PROTEIN DPPD"/>
    <property type="match status" value="1"/>
</dbReference>
<comment type="similarity">
    <text evidence="2">Belongs to the ABC transporter superfamily.</text>
</comment>
<dbReference type="eggNOG" id="COG0444">
    <property type="taxonomic scope" value="Bacteria"/>
</dbReference>
<keyword evidence="5" id="KW-0547">Nucleotide-binding</keyword>
<dbReference type="InterPro" id="IPR003439">
    <property type="entry name" value="ABC_transporter-like_ATP-bd"/>
</dbReference>
<dbReference type="InterPro" id="IPR027417">
    <property type="entry name" value="P-loop_NTPase"/>
</dbReference>
<evidence type="ECO:0000256" key="7">
    <source>
        <dbReference type="ARBA" id="ARBA00023136"/>
    </source>
</evidence>
<evidence type="ECO:0000313" key="9">
    <source>
        <dbReference type="EMBL" id="ETA79300.1"/>
    </source>
</evidence>
<evidence type="ECO:0000256" key="6">
    <source>
        <dbReference type="ARBA" id="ARBA00022840"/>
    </source>
</evidence>
<dbReference type="PATRIC" id="fig|994573.3.peg.3373"/>
<dbReference type="SMART" id="SM00382">
    <property type="entry name" value="AAA"/>
    <property type="match status" value="1"/>
</dbReference>